<gene>
    <name evidence="1" type="ORF">CBG25490</name>
    <name evidence="1" type="ORF">CBG_25490</name>
</gene>
<dbReference type="AlphaFoldDB" id="B6IIW5"/>
<dbReference type="Proteomes" id="UP000008549">
    <property type="component" value="Unassembled WGS sequence"/>
</dbReference>
<evidence type="ECO:0000313" key="2">
    <source>
        <dbReference type="Proteomes" id="UP000008549"/>
    </source>
</evidence>
<evidence type="ECO:0000313" key="1">
    <source>
        <dbReference type="EMBL" id="CAR99845.1"/>
    </source>
</evidence>
<keyword evidence="2" id="KW-1185">Reference proteome</keyword>
<organism evidence="1 2">
    <name type="scientific">Caenorhabditis briggsae</name>
    <dbReference type="NCBI Taxonomy" id="6238"/>
    <lineage>
        <taxon>Eukaryota</taxon>
        <taxon>Metazoa</taxon>
        <taxon>Ecdysozoa</taxon>
        <taxon>Nematoda</taxon>
        <taxon>Chromadorea</taxon>
        <taxon>Rhabditida</taxon>
        <taxon>Rhabditina</taxon>
        <taxon>Rhabditomorpha</taxon>
        <taxon>Rhabditoidea</taxon>
        <taxon>Rhabditidae</taxon>
        <taxon>Peloderinae</taxon>
        <taxon>Caenorhabditis</taxon>
    </lineage>
</organism>
<dbReference type="RefSeq" id="XP_045099406.1">
    <property type="nucleotide sequence ID" value="XM_045241865.1"/>
</dbReference>
<sequence length="18" mass="1584">METGAASSLCLSAGAGAS</sequence>
<reference evidence="1 2" key="1">
    <citation type="journal article" date="2003" name="PLoS Biol.">
        <title>The genome sequence of Caenorhabditis briggsae: a platform for comparative genomics.</title>
        <authorList>
            <person name="Stein L.D."/>
            <person name="Bao Z."/>
            <person name="Blasiar D."/>
            <person name="Blumenthal T."/>
            <person name="Brent M.R."/>
            <person name="Chen N."/>
            <person name="Chinwalla A."/>
            <person name="Clarke L."/>
            <person name="Clee C."/>
            <person name="Coghlan A."/>
            <person name="Coulson A."/>
            <person name="D'Eustachio P."/>
            <person name="Fitch D.H."/>
            <person name="Fulton L.A."/>
            <person name="Fulton R.E."/>
            <person name="Griffiths-Jones S."/>
            <person name="Harris T.W."/>
            <person name="Hillier L.W."/>
            <person name="Kamath R."/>
            <person name="Kuwabara P.E."/>
            <person name="Mardis E.R."/>
            <person name="Marra M.A."/>
            <person name="Miner T.L."/>
            <person name="Minx P."/>
            <person name="Mullikin J.C."/>
            <person name="Plumb R.W."/>
            <person name="Rogers J."/>
            <person name="Schein J.E."/>
            <person name="Sohrmann M."/>
            <person name="Spieth J."/>
            <person name="Stajich J.E."/>
            <person name="Wei C."/>
            <person name="Willey D."/>
            <person name="Wilson R.K."/>
            <person name="Durbin R."/>
            <person name="Waterston R.H."/>
        </authorList>
    </citation>
    <scope>NUCLEOTIDE SEQUENCE [LARGE SCALE GENOMIC DNA]</scope>
    <source>
        <strain evidence="1 2">AF16</strain>
    </source>
</reference>
<protein>
    <submittedName>
        <fullName evidence="1">Protein CBG25490</fullName>
    </submittedName>
</protein>
<dbReference type="EMBL" id="HE600919">
    <property type="protein sequence ID" value="CAR99845.1"/>
    <property type="molecule type" value="Genomic_DNA"/>
</dbReference>
<accession>B6IIW5</accession>
<dbReference type="GeneID" id="68916976"/>
<name>B6IIW5_CAEBR</name>
<reference evidence="1 2" key="2">
    <citation type="journal article" date="2011" name="PLoS Genet.">
        <title>Caenorhabditis briggsae recombinant inbred line genotypes reveal inter-strain incompatibility and the evolution of recombination.</title>
        <authorList>
            <person name="Ross J.A."/>
            <person name="Koboldt D.C."/>
            <person name="Staisch J.E."/>
            <person name="Chamberlin H.M."/>
            <person name="Gupta B.P."/>
            <person name="Miller R.D."/>
            <person name="Baird S.E."/>
            <person name="Haag E.S."/>
        </authorList>
    </citation>
    <scope>NUCLEOTIDE SEQUENCE [LARGE SCALE GENOMIC DNA]</scope>
    <source>
        <strain evidence="1 2">AF16</strain>
    </source>
</reference>
<dbReference type="InParanoid" id="B6IIW5"/>
<proteinExistence type="predicted"/>
<dbReference type="CTD" id="68916976"/>
<dbReference type="KEGG" id="cbr:CBG_25490"/>